<proteinExistence type="inferred from homology"/>
<organism evidence="14 15">
    <name type="scientific">Podila minutissima</name>
    <dbReference type="NCBI Taxonomy" id="64525"/>
    <lineage>
        <taxon>Eukaryota</taxon>
        <taxon>Fungi</taxon>
        <taxon>Fungi incertae sedis</taxon>
        <taxon>Mucoromycota</taxon>
        <taxon>Mortierellomycotina</taxon>
        <taxon>Mortierellomycetes</taxon>
        <taxon>Mortierellales</taxon>
        <taxon>Mortierellaceae</taxon>
        <taxon>Podila</taxon>
    </lineage>
</organism>
<feature type="transmembrane region" description="Helical" evidence="12">
    <location>
        <begin position="514"/>
        <end position="540"/>
    </location>
</feature>
<evidence type="ECO:0000256" key="3">
    <source>
        <dbReference type="ARBA" id="ARBA00010288"/>
    </source>
</evidence>
<feature type="region of interest" description="Disordered" evidence="11">
    <location>
        <begin position="28"/>
        <end position="49"/>
    </location>
</feature>
<evidence type="ECO:0000256" key="11">
    <source>
        <dbReference type="SAM" id="MobiDB-lite"/>
    </source>
</evidence>
<dbReference type="Gene3D" id="1.10.30.10">
    <property type="entry name" value="High mobility group box domain"/>
    <property type="match status" value="1"/>
</dbReference>
<evidence type="ECO:0000256" key="4">
    <source>
        <dbReference type="ARBA" id="ARBA00022692"/>
    </source>
</evidence>
<feature type="compositionally biased region" description="Basic and acidic residues" evidence="11">
    <location>
        <begin position="371"/>
        <end position="383"/>
    </location>
</feature>
<dbReference type="PANTHER" id="PTHR13117">
    <property type="entry name" value="ENDOPLASMIC RETICULUM MULTISPAN TRANSMEMBRANE PROTEIN-RELATED"/>
    <property type="match status" value="1"/>
</dbReference>
<dbReference type="GO" id="GO:0005634">
    <property type="term" value="C:nucleus"/>
    <property type="evidence" value="ECO:0007669"/>
    <property type="project" value="UniProtKB-UniRule"/>
</dbReference>
<dbReference type="Pfam" id="PF04506">
    <property type="entry name" value="Rft-1"/>
    <property type="match status" value="1"/>
</dbReference>
<feature type="region of interest" description="Disordered" evidence="11">
    <location>
        <begin position="371"/>
        <end position="396"/>
    </location>
</feature>
<keyword evidence="10" id="KW-0238">DNA-binding</keyword>
<feature type="DNA-binding region" description="HMG box" evidence="10">
    <location>
        <begin position="167"/>
        <end position="235"/>
    </location>
</feature>
<dbReference type="InterPro" id="IPR036910">
    <property type="entry name" value="HMG_box_dom_sf"/>
</dbReference>
<feature type="transmembrane region" description="Helical" evidence="12">
    <location>
        <begin position="409"/>
        <end position="430"/>
    </location>
</feature>
<evidence type="ECO:0000256" key="7">
    <source>
        <dbReference type="ARBA" id="ARBA00023136"/>
    </source>
</evidence>
<dbReference type="PROSITE" id="PS50118">
    <property type="entry name" value="HMG_BOX_2"/>
    <property type="match status" value="1"/>
</dbReference>
<protein>
    <recommendedName>
        <fullName evidence="8">Man(5)GlcNAc(2)-PP-dolichol translocation protein RFT1</fullName>
    </recommendedName>
</protein>
<dbReference type="Proteomes" id="UP000696485">
    <property type="component" value="Unassembled WGS sequence"/>
</dbReference>
<dbReference type="EMBL" id="JAAAUY010001491">
    <property type="protein sequence ID" value="KAF9322644.1"/>
    <property type="molecule type" value="Genomic_DNA"/>
</dbReference>
<feature type="transmembrane region" description="Helical" evidence="12">
    <location>
        <begin position="482"/>
        <end position="502"/>
    </location>
</feature>
<keyword evidence="4 12" id="KW-0812">Transmembrane</keyword>
<name>A0A9P5VGR1_9FUNG</name>
<comment type="function">
    <text evidence="9">Intramembrane glycolipid transporter that operates in the biosynthetic pathway of dolichol-linked oligosaccharides, the glycan precursors employed in protein asparagine (N)-glycosylation. The sequential addition of sugars to dolichol pyrophosphate produces dolichol-linked oligosaccharides containing fourteen sugars, including two GlcNAcs, nine mannoses and three glucoses. Once assembled, the oligosaccharide is transferred from the lipid to nascent proteins by oligosaccharyltransferases. The assembly of dolichol-linked oligosaccharides begins on the cytosolic side of the endoplasmic reticulum membrane and finishes in its lumen. RFT1 could mediate the translocation of the cytosolically oriented intermediate DolPP-GlcNAc2Man5, produced by ALG11, into the ER lumen where dolichol-linked oligosaccharides assembly continues. However, the intramembrane lipid transporter activity could not be confirmed in vitro.</text>
</comment>
<feature type="transmembrane region" description="Helical" evidence="12">
    <location>
        <begin position="807"/>
        <end position="827"/>
    </location>
</feature>
<dbReference type="GO" id="GO:0003677">
    <property type="term" value="F:DNA binding"/>
    <property type="evidence" value="ECO:0007669"/>
    <property type="project" value="UniProtKB-UniRule"/>
</dbReference>
<feature type="transmembrane region" description="Helical" evidence="12">
    <location>
        <begin position="897"/>
        <end position="918"/>
    </location>
</feature>
<feature type="domain" description="HMG box" evidence="13">
    <location>
        <begin position="167"/>
        <end position="235"/>
    </location>
</feature>
<gene>
    <name evidence="14" type="primary">RFT1</name>
    <name evidence="14" type="ORF">BG006_002185</name>
</gene>
<dbReference type="PANTHER" id="PTHR13117:SF5">
    <property type="entry name" value="PROTEIN RFT1 HOMOLOG"/>
    <property type="match status" value="1"/>
</dbReference>
<feature type="transmembrane region" description="Helical" evidence="12">
    <location>
        <begin position="779"/>
        <end position="801"/>
    </location>
</feature>
<comment type="similarity">
    <text evidence="3">Belongs to the RFT1 family.</text>
</comment>
<comment type="subcellular location">
    <subcellularLocation>
        <location evidence="1">Endoplasmic reticulum membrane</location>
        <topology evidence="1">Multi-pass membrane protein</topology>
    </subcellularLocation>
</comment>
<keyword evidence="7 12" id="KW-0472">Membrane</keyword>
<keyword evidence="10" id="KW-0539">Nucleus</keyword>
<feature type="compositionally biased region" description="Basic and acidic residues" evidence="11">
    <location>
        <begin position="548"/>
        <end position="560"/>
    </location>
</feature>
<evidence type="ECO:0000256" key="10">
    <source>
        <dbReference type="PROSITE-ProRule" id="PRU00267"/>
    </source>
</evidence>
<sequence length="935" mass="102383">NGSRSGDLTQWPQQTMVPDMNAANGRPGIANASGPIRHGAQGRVPKQRSRDFGAMDGSMGLNGMGAMGGMVGMPGVGMADRVGWGGMAGGAPYDHHQQLHYGMQPSAKQLQQMQQQRGGVPHARMGMGMGMGMVPGMGAHNGGGIGIISKKKMKRAMVSQVKDKNCPKRPRNSYIFFTLMKRDDIKKKHPEFKPTEITKMLGEEWQKLSETEKESYGNMAENDKKRYQSEMEAYDSSNSGMGGGPMGAMGIPGGMPPNGMRFIIMEVTDPTLKHRIPTTSTPIPSQPQPPPSPSPQNDASSILSSSVQGASYLVLLQFVSRMLTFTLNQVLLRFTSAEILGIASVQLELLLNTILFLSREGVRCAAIRVSDDTNTQDHDKTDNKTSSLASKTDFSMPKPGSEAYRLQKLVNMVYAPIPVGALMTCLAVSYNLSQLDSVSESSFPGYRLSIYLYGAAALIELLAEPMFMVAQYKLWFKTRVSVEGAAVIVRCVLTCALTIFGARQAAQSGQRTNTMGVLAFAIAQFVYGLLTLGGFLIAFWNRSEEKQKQTKEATAKKSDDKEEVDGQETVSMKALLPRRLVRTSKNGQPECFYFDRELLNLSKTLTSQSLLKHILTEGDKMMMARFTTNADQGVYAFVVNYGSLIARILFQPMEEISRTLFSKLLSDIGPSSSSETATITTKNIANTLSETQLSKLAISQNLLLTIMKFHVLLGGIFIAFGTHYTATLIDLVVGRYWARETIAPAVLSLYCYYVPIMGLNGITEAVVQAVASEQELAVLSYWMIGFSAVFCSTGAFLMGTLGLGARGIVLANCINLSMRILWSTWFLSRYYGRYLARDGSVSEKSAPKDVHEFVRTFSSVPWRSVIPSPAVLGAFTAAYVVTAASEQFIGWDRLYDKALHLAVGVSAFALTMLAVFVFEKPFVRDIKNVLRQRRG</sequence>
<keyword evidence="6 12" id="KW-1133">Transmembrane helix</keyword>
<feature type="transmembrane region" description="Helical" evidence="12">
    <location>
        <begin position="865"/>
        <end position="885"/>
    </location>
</feature>
<evidence type="ECO:0000256" key="2">
    <source>
        <dbReference type="ARBA" id="ARBA00004922"/>
    </source>
</evidence>
<feature type="transmembrane region" description="Helical" evidence="12">
    <location>
        <begin position="742"/>
        <end position="767"/>
    </location>
</feature>
<evidence type="ECO:0000256" key="12">
    <source>
        <dbReference type="SAM" id="Phobius"/>
    </source>
</evidence>
<dbReference type="GO" id="GO:0034203">
    <property type="term" value="P:glycolipid translocation"/>
    <property type="evidence" value="ECO:0007669"/>
    <property type="project" value="TreeGrafter"/>
</dbReference>
<comment type="caution">
    <text evidence="14">The sequence shown here is derived from an EMBL/GenBank/DDBJ whole genome shotgun (WGS) entry which is preliminary data.</text>
</comment>
<accession>A0A9P5VGR1</accession>
<feature type="transmembrane region" description="Helical" evidence="12">
    <location>
        <begin position="702"/>
        <end position="722"/>
    </location>
</feature>
<dbReference type="SUPFAM" id="SSF47095">
    <property type="entry name" value="HMG-box"/>
    <property type="match status" value="1"/>
</dbReference>
<feature type="region of interest" description="Disordered" evidence="11">
    <location>
        <begin position="274"/>
        <end position="302"/>
    </location>
</feature>
<feature type="compositionally biased region" description="Pro residues" evidence="11">
    <location>
        <begin position="284"/>
        <end position="294"/>
    </location>
</feature>
<feature type="region of interest" description="Disordered" evidence="11">
    <location>
        <begin position="548"/>
        <end position="568"/>
    </location>
</feature>
<dbReference type="GO" id="GO:0005789">
    <property type="term" value="C:endoplasmic reticulum membrane"/>
    <property type="evidence" value="ECO:0007669"/>
    <property type="project" value="UniProtKB-SubCell"/>
</dbReference>
<keyword evidence="15" id="KW-1185">Reference proteome</keyword>
<dbReference type="InterPro" id="IPR007594">
    <property type="entry name" value="RFT1"/>
</dbReference>
<dbReference type="GO" id="GO:0006488">
    <property type="term" value="P:dolichol-linked oligosaccharide biosynthetic process"/>
    <property type="evidence" value="ECO:0007669"/>
    <property type="project" value="InterPro"/>
</dbReference>
<evidence type="ECO:0000256" key="1">
    <source>
        <dbReference type="ARBA" id="ARBA00004477"/>
    </source>
</evidence>
<dbReference type="Pfam" id="PF00505">
    <property type="entry name" value="HMG_box"/>
    <property type="match status" value="1"/>
</dbReference>
<feature type="transmembrane region" description="Helical" evidence="12">
    <location>
        <begin position="450"/>
        <end position="470"/>
    </location>
</feature>
<evidence type="ECO:0000313" key="15">
    <source>
        <dbReference type="Proteomes" id="UP000696485"/>
    </source>
</evidence>
<evidence type="ECO:0000259" key="13">
    <source>
        <dbReference type="PROSITE" id="PS50118"/>
    </source>
</evidence>
<evidence type="ECO:0000313" key="14">
    <source>
        <dbReference type="EMBL" id="KAF9322644.1"/>
    </source>
</evidence>
<dbReference type="AlphaFoldDB" id="A0A9P5VGR1"/>
<evidence type="ECO:0000256" key="9">
    <source>
        <dbReference type="ARBA" id="ARBA00045912"/>
    </source>
</evidence>
<evidence type="ECO:0000256" key="8">
    <source>
        <dbReference type="ARBA" id="ARBA00044793"/>
    </source>
</evidence>
<dbReference type="SMART" id="SM00398">
    <property type="entry name" value="HMG"/>
    <property type="match status" value="1"/>
</dbReference>
<feature type="non-terminal residue" evidence="14">
    <location>
        <position position="1"/>
    </location>
</feature>
<comment type="pathway">
    <text evidence="2">Protein modification; protein glycosylation.</text>
</comment>
<evidence type="ECO:0000256" key="6">
    <source>
        <dbReference type="ARBA" id="ARBA00022989"/>
    </source>
</evidence>
<evidence type="ECO:0000256" key="5">
    <source>
        <dbReference type="ARBA" id="ARBA00022824"/>
    </source>
</evidence>
<dbReference type="InterPro" id="IPR009071">
    <property type="entry name" value="HMG_box_dom"/>
</dbReference>
<reference evidence="14" key="1">
    <citation type="journal article" date="2020" name="Fungal Divers.">
        <title>Resolving the Mortierellaceae phylogeny through synthesis of multi-gene phylogenetics and phylogenomics.</title>
        <authorList>
            <person name="Vandepol N."/>
            <person name="Liber J."/>
            <person name="Desiro A."/>
            <person name="Na H."/>
            <person name="Kennedy M."/>
            <person name="Barry K."/>
            <person name="Grigoriev I.V."/>
            <person name="Miller A.N."/>
            <person name="O'Donnell K."/>
            <person name="Stajich J.E."/>
            <person name="Bonito G."/>
        </authorList>
    </citation>
    <scope>NUCLEOTIDE SEQUENCE</scope>
    <source>
        <strain evidence="14">NVP1</strain>
    </source>
</reference>
<keyword evidence="5" id="KW-0256">Endoplasmic reticulum</keyword>
<feature type="compositionally biased region" description="Polar residues" evidence="11">
    <location>
        <begin position="384"/>
        <end position="393"/>
    </location>
</feature>